<accession>A0A754G4G2</accession>
<name>A0A754G4G2_SALER</name>
<reference evidence="1" key="2">
    <citation type="submission" date="2020-02" db="EMBL/GenBank/DDBJ databases">
        <authorList>
            <consortium name="NCBI Pathogen Detection Project"/>
        </authorList>
    </citation>
    <scope>NUCLEOTIDE SEQUENCE</scope>
    <source>
        <strain evidence="1">MA.GW_S04877-08</strain>
    </source>
</reference>
<organism evidence="1">
    <name type="scientific">Salmonella enterica</name>
    <name type="common">Salmonella choleraesuis</name>
    <dbReference type="NCBI Taxonomy" id="28901"/>
    <lineage>
        <taxon>Bacteria</taxon>
        <taxon>Pseudomonadati</taxon>
        <taxon>Pseudomonadota</taxon>
        <taxon>Gammaproteobacteria</taxon>
        <taxon>Enterobacterales</taxon>
        <taxon>Enterobacteriaceae</taxon>
        <taxon>Salmonella</taxon>
    </lineage>
</organism>
<sequence length="67" mass="7807">MNIKTIVEVYKGSATDEQFSNTLNTIDSRHDLSDEQKRVLINQIFINQINKLSETQLRDVEKNVIEK</sequence>
<evidence type="ECO:0000313" key="1">
    <source>
        <dbReference type="EMBL" id="HAF8672342.1"/>
    </source>
</evidence>
<dbReference type="AlphaFoldDB" id="A0A754G4G2"/>
<protein>
    <submittedName>
        <fullName evidence="1">Uncharacterized protein</fullName>
    </submittedName>
</protein>
<dbReference type="EMBL" id="DAAWNX010000002">
    <property type="protein sequence ID" value="HAF8672342.1"/>
    <property type="molecule type" value="Genomic_DNA"/>
</dbReference>
<gene>
    <name evidence="1" type="ORF">G5V20_001592</name>
</gene>
<proteinExistence type="predicted"/>
<reference evidence="1" key="1">
    <citation type="journal article" date="2018" name="Genome Biol.">
        <title>SKESA: strategic k-mer extension for scrupulous assemblies.</title>
        <authorList>
            <person name="Souvorov A."/>
            <person name="Agarwala R."/>
            <person name="Lipman D.J."/>
        </authorList>
    </citation>
    <scope>NUCLEOTIDE SEQUENCE</scope>
    <source>
        <strain evidence="1">MA.GW_S04877-08</strain>
    </source>
</reference>
<comment type="caution">
    <text evidence="1">The sequence shown here is derived from an EMBL/GenBank/DDBJ whole genome shotgun (WGS) entry which is preliminary data.</text>
</comment>